<dbReference type="Pfam" id="PF00474">
    <property type="entry name" value="SSF"/>
    <property type="match status" value="1"/>
</dbReference>
<dbReference type="STRING" id="419481.SAMN05216233_10219"/>
<dbReference type="Gene3D" id="1.20.1730.10">
    <property type="entry name" value="Sodium/glucose cotransporter"/>
    <property type="match status" value="1"/>
</dbReference>
<feature type="transmembrane region" description="Helical" evidence="14">
    <location>
        <begin position="378"/>
        <end position="396"/>
    </location>
</feature>
<evidence type="ECO:0000256" key="5">
    <source>
        <dbReference type="ARBA" id="ARBA00022692"/>
    </source>
</evidence>
<proteinExistence type="inferred from homology"/>
<keyword evidence="4" id="KW-1003">Cell membrane</keyword>
<dbReference type="AlphaFoldDB" id="A0A1G5BH19"/>
<evidence type="ECO:0000256" key="2">
    <source>
        <dbReference type="ARBA" id="ARBA00006434"/>
    </source>
</evidence>
<gene>
    <name evidence="15" type="ORF">SAMN05216233_10219</name>
</gene>
<comment type="similarity">
    <text evidence="2 13">Belongs to the sodium:solute symporter (SSF) (TC 2.A.21) family.</text>
</comment>
<feature type="transmembrane region" description="Helical" evidence="14">
    <location>
        <begin position="74"/>
        <end position="102"/>
    </location>
</feature>
<feature type="transmembrane region" description="Helical" evidence="14">
    <location>
        <begin position="432"/>
        <end position="451"/>
    </location>
</feature>
<dbReference type="InterPro" id="IPR050277">
    <property type="entry name" value="Sodium:Solute_Symporter"/>
</dbReference>
<feature type="transmembrane region" description="Helical" evidence="14">
    <location>
        <begin position="280"/>
        <end position="300"/>
    </location>
</feature>
<dbReference type="PANTHER" id="PTHR48086">
    <property type="entry name" value="SODIUM/PROLINE SYMPORTER-RELATED"/>
    <property type="match status" value="1"/>
</dbReference>
<dbReference type="CDD" id="cd10322">
    <property type="entry name" value="SLC5sbd"/>
    <property type="match status" value="1"/>
</dbReference>
<evidence type="ECO:0000313" key="15">
    <source>
        <dbReference type="EMBL" id="SCX89446.1"/>
    </source>
</evidence>
<keyword evidence="7 14" id="KW-1133">Transmembrane helix</keyword>
<feature type="transmembrane region" description="Helical" evidence="14">
    <location>
        <begin position="198"/>
        <end position="221"/>
    </location>
</feature>
<feature type="transmembrane region" description="Helical" evidence="14">
    <location>
        <begin position="329"/>
        <end position="357"/>
    </location>
</feature>
<evidence type="ECO:0000256" key="1">
    <source>
        <dbReference type="ARBA" id="ARBA00004651"/>
    </source>
</evidence>
<dbReference type="GO" id="GO:0006814">
    <property type="term" value="P:sodium ion transport"/>
    <property type="evidence" value="ECO:0007669"/>
    <property type="project" value="UniProtKB-KW"/>
</dbReference>
<keyword evidence="8" id="KW-0915">Sodium</keyword>
<evidence type="ECO:0000256" key="11">
    <source>
        <dbReference type="ARBA" id="ARBA00023201"/>
    </source>
</evidence>
<dbReference type="PROSITE" id="PS50283">
    <property type="entry name" value="NA_SOLUT_SYMP_3"/>
    <property type="match status" value="1"/>
</dbReference>
<dbReference type="GO" id="GO:0015293">
    <property type="term" value="F:symporter activity"/>
    <property type="evidence" value="ECO:0007669"/>
    <property type="project" value="UniProtKB-KW"/>
</dbReference>
<keyword evidence="6" id="KW-0769">Symport</keyword>
<evidence type="ECO:0000256" key="10">
    <source>
        <dbReference type="ARBA" id="ARBA00023136"/>
    </source>
</evidence>
<feature type="transmembrane region" description="Helical" evidence="14">
    <location>
        <begin position="133"/>
        <end position="161"/>
    </location>
</feature>
<feature type="transmembrane region" description="Helical" evidence="14">
    <location>
        <begin position="402"/>
        <end position="425"/>
    </location>
</feature>
<keyword evidence="9" id="KW-0406">Ion transport</keyword>
<feature type="transmembrane region" description="Helical" evidence="14">
    <location>
        <begin position="12"/>
        <end position="31"/>
    </location>
</feature>
<feature type="transmembrane region" description="Helical" evidence="14">
    <location>
        <begin position="457"/>
        <end position="479"/>
    </location>
</feature>
<protein>
    <submittedName>
        <fullName evidence="15">Sodium/pantothenate symporter</fullName>
    </submittedName>
</protein>
<evidence type="ECO:0000256" key="4">
    <source>
        <dbReference type="ARBA" id="ARBA00022475"/>
    </source>
</evidence>
<evidence type="ECO:0000256" key="6">
    <source>
        <dbReference type="ARBA" id="ARBA00022847"/>
    </source>
</evidence>
<evidence type="ECO:0000256" key="3">
    <source>
        <dbReference type="ARBA" id="ARBA00022448"/>
    </source>
</evidence>
<dbReference type="OrthoDB" id="9789704at2"/>
<reference evidence="15 16" key="1">
    <citation type="submission" date="2016-10" db="EMBL/GenBank/DDBJ databases">
        <authorList>
            <person name="de Groot N.N."/>
        </authorList>
    </citation>
    <scope>NUCLEOTIDE SEQUENCE [LARGE SCALE GENOMIC DNA]</scope>
    <source>
        <strain evidence="15 16">AA1</strain>
    </source>
</reference>
<dbReference type="Proteomes" id="UP000198870">
    <property type="component" value="Unassembled WGS sequence"/>
</dbReference>
<dbReference type="InterPro" id="IPR038377">
    <property type="entry name" value="Na/Glc_symporter_sf"/>
</dbReference>
<keyword evidence="3" id="KW-0813">Transport</keyword>
<keyword evidence="11" id="KW-0739">Sodium transport</keyword>
<feature type="transmembrane region" description="Helical" evidence="14">
    <location>
        <begin position="241"/>
        <end position="259"/>
    </location>
</feature>
<evidence type="ECO:0000313" key="16">
    <source>
        <dbReference type="Proteomes" id="UP000198870"/>
    </source>
</evidence>
<dbReference type="RefSeq" id="WP_092208206.1">
    <property type="nucleotide sequence ID" value="NZ_FMUX01000002.1"/>
</dbReference>
<keyword evidence="5 14" id="KW-0812">Transmembrane</keyword>
<evidence type="ECO:0000256" key="8">
    <source>
        <dbReference type="ARBA" id="ARBA00023053"/>
    </source>
</evidence>
<evidence type="ECO:0000256" key="12">
    <source>
        <dbReference type="ARBA" id="ARBA00033708"/>
    </source>
</evidence>
<evidence type="ECO:0000256" key="14">
    <source>
        <dbReference type="SAM" id="Phobius"/>
    </source>
</evidence>
<feature type="transmembrane region" description="Helical" evidence="14">
    <location>
        <begin position="167"/>
        <end position="186"/>
    </location>
</feature>
<evidence type="ECO:0000256" key="13">
    <source>
        <dbReference type="RuleBase" id="RU362091"/>
    </source>
</evidence>
<dbReference type="PANTHER" id="PTHR48086:SF3">
    <property type="entry name" value="SODIUM_PROLINE SYMPORTER"/>
    <property type="match status" value="1"/>
</dbReference>
<keyword evidence="10 14" id="KW-0472">Membrane</keyword>
<sequence length="513" mass="54867">MADPVTLVTPTPVPFFVSIAIYFALIGYIGWRAAKSTKTLSDFFVMSGKAGALVGGFAYFASQYSMSTFMGVPAITYATGFAGMSISVPGLAFSMIIPALFVGRKLMIMGKKYGFLTMTDYLSDRYESNAIRAVHAVMMIGFLVAIMGAQTVGAGVILRTFTGLPEWMGVVGMGVIVICYCMAGGMKGAMMTDVLQGFLMVTTAIVTFAVSVKAGGGLSHITASLADANPAYLTHPGAKSNFPWASYMSMIVMWSFFTIGQPTLFTKFFTMKNYETMFKAVILGTLGMLLSATLIEWAGANAIVSVQGLTGKQTDFIVPMLLQGNLNPILASILIAGVVSAGMSTIDALLVVATSGVSRDIYQNLINPRASEAQIFKLSRWVTVGIGICGIAIGIIKPASIFSMIRFAFGGLGIWVAPVILGMYWKKASRTGAIVSVIFGEALYIAMKAKFSTWSFGFDPLIVCWAATMWVMVLTSLYTQPASKETIARHFDRLIPRGKAPEEPAATAQPHVA</sequence>
<dbReference type="GO" id="GO:0005886">
    <property type="term" value="C:plasma membrane"/>
    <property type="evidence" value="ECO:0007669"/>
    <property type="project" value="UniProtKB-SubCell"/>
</dbReference>
<comment type="catalytic activity">
    <reaction evidence="12">
        <text>L-proline(in) + Na(+)(in) = L-proline(out) + Na(+)(out)</text>
        <dbReference type="Rhea" id="RHEA:28967"/>
        <dbReference type="ChEBI" id="CHEBI:29101"/>
        <dbReference type="ChEBI" id="CHEBI:60039"/>
    </reaction>
</comment>
<keyword evidence="16" id="KW-1185">Reference proteome</keyword>
<comment type="subcellular location">
    <subcellularLocation>
        <location evidence="1">Cell membrane</location>
        <topology evidence="1">Multi-pass membrane protein</topology>
    </subcellularLocation>
</comment>
<dbReference type="EMBL" id="FMUX01000002">
    <property type="protein sequence ID" value="SCX89446.1"/>
    <property type="molecule type" value="Genomic_DNA"/>
</dbReference>
<name>A0A1G5BH19_9BACT</name>
<evidence type="ECO:0000256" key="7">
    <source>
        <dbReference type="ARBA" id="ARBA00022989"/>
    </source>
</evidence>
<evidence type="ECO:0000256" key="9">
    <source>
        <dbReference type="ARBA" id="ARBA00023065"/>
    </source>
</evidence>
<feature type="transmembrane region" description="Helical" evidence="14">
    <location>
        <begin position="43"/>
        <end position="62"/>
    </location>
</feature>
<organism evidence="15 16">
    <name type="scientific">Desulfoluna spongiiphila</name>
    <dbReference type="NCBI Taxonomy" id="419481"/>
    <lineage>
        <taxon>Bacteria</taxon>
        <taxon>Pseudomonadati</taxon>
        <taxon>Thermodesulfobacteriota</taxon>
        <taxon>Desulfobacteria</taxon>
        <taxon>Desulfobacterales</taxon>
        <taxon>Desulfolunaceae</taxon>
        <taxon>Desulfoluna</taxon>
    </lineage>
</organism>
<accession>A0A1G5BH19</accession>
<dbReference type="InterPro" id="IPR001734">
    <property type="entry name" value="Na/solute_symporter"/>
</dbReference>